<feature type="domain" description="Sulfatase N-terminal" evidence="3">
    <location>
        <begin position="7"/>
        <end position="363"/>
    </location>
</feature>
<dbReference type="GO" id="GO:0005737">
    <property type="term" value="C:cytoplasm"/>
    <property type="evidence" value="ECO:0007669"/>
    <property type="project" value="TreeGrafter"/>
</dbReference>
<dbReference type="Pfam" id="PF00884">
    <property type="entry name" value="Sulfatase"/>
    <property type="match status" value="1"/>
</dbReference>
<protein>
    <submittedName>
        <fullName evidence="4">DUF4976 domain-containing protein</fullName>
    </submittedName>
</protein>
<dbReference type="InterPro" id="IPR017850">
    <property type="entry name" value="Alkaline_phosphatase_core_sf"/>
</dbReference>
<sequence>MKNETRPNILIFMPDQMQAQITFPGHPCKTPNMDKIKEAGVSFHSAYPPMAHCCPARASFMTSLYPSQHGIYNNVSNDQAIHSHLNPGIETFSEKLAESGYQMYYAGKWHVSAAETPQSRGWTELYLKEQELDNGSRRKAYREMICESGQRSRKRGEILRPGWGGYTLYGTSDKSYTEIDDYECVHKAISQLDRLQDSADPWCMYIGPNGPHDPFVIPEKYATMYDPNQIDLPPNYEDDMQDKPRIYQRMRKVFSQLSEQEVKGSIAHYWGYCTLVDDLFGEVLDALARNNQMDNTLIIVVSDHGEHAGAHGLYCKGISMFDEGYRVPLIMSFPKLVQNPGRAVEQFVTLMDIAPTLIELTGAEPLGKTSGRSLVPFLSGETPDNWRDSIYAQCNGTELYYTSRMVKTKNYKFVYNPTDFDELYDLESDPHEMHNIADRPESEALLKEMYGKMWEHAFESEDMNMVKYIPVTTGEYGPAIVNAKERLMR</sequence>
<dbReference type="PANTHER" id="PTHR45953">
    <property type="entry name" value="IDURONATE 2-SULFATASE"/>
    <property type="match status" value="1"/>
</dbReference>
<dbReference type="PANTHER" id="PTHR45953:SF1">
    <property type="entry name" value="IDURONATE 2-SULFATASE"/>
    <property type="match status" value="1"/>
</dbReference>
<dbReference type="OrthoDB" id="9762324at2"/>
<organism evidence="4 5">
    <name type="scientific">Paenibacillus hemerocallicola</name>
    <dbReference type="NCBI Taxonomy" id="1172614"/>
    <lineage>
        <taxon>Bacteria</taxon>
        <taxon>Bacillati</taxon>
        <taxon>Bacillota</taxon>
        <taxon>Bacilli</taxon>
        <taxon>Bacillales</taxon>
        <taxon>Paenibacillaceae</taxon>
        <taxon>Paenibacillus</taxon>
    </lineage>
</organism>
<keyword evidence="1" id="KW-0479">Metal-binding</keyword>
<dbReference type="Gene3D" id="3.40.720.10">
    <property type="entry name" value="Alkaline Phosphatase, subunit A"/>
    <property type="match status" value="1"/>
</dbReference>
<evidence type="ECO:0000259" key="3">
    <source>
        <dbReference type="Pfam" id="PF00884"/>
    </source>
</evidence>
<dbReference type="InterPro" id="IPR000917">
    <property type="entry name" value="Sulfatase_N"/>
</dbReference>
<dbReference type="AlphaFoldDB" id="A0A5C4T952"/>
<dbReference type="EMBL" id="VDCQ01000022">
    <property type="protein sequence ID" value="TNJ65090.1"/>
    <property type="molecule type" value="Genomic_DNA"/>
</dbReference>
<reference evidence="4 5" key="1">
    <citation type="submission" date="2019-05" db="EMBL/GenBank/DDBJ databases">
        <title>We sequenced the genome of Paenibacillus hemerocallicola KCTC 33185 for further insight into its adaptation and study the phylogeny of Paenibacillus.</title>
        <authorList>
            <person name="Narsing Rao M.P."/>
        </authorList>
    </citation>
    <scope>NUCLEOTIDE SEQUENCE [LARGE SCALE GENOMIC DNA]</scope>
    <source>
        <strain evidence="4 5">KCTC 33185</strain>
    </source>
</reference>
<evidence type="ECO:0000256" key="2">
    <source>
        <dbReference type="ARBA" id="ARBA00022801"/>
    </source>
</evidence>
<dbReference type="RefSeq" id="WP_139603430.1">
    <property type="nucleotide sequence ID" value="NZ_VDCQ01000022.1"/>
</dbReference>
<dbReference type="Proteomes" id="UP000307943">
    <property type="component" value="Unassembled WGS sequence"/>
</dbReference>
<evidence type="ECO:0000313" key="5">
    <source>
        <dbReference type="Proteomes" id="UP000307943"/>
    </source>
</evidence>
<dbReference type="SUPFAM" id="SSF53649">
    <property type="entry name" value="Alkaline phosphatase-like"/>
    <property type="match status" value="1"/>
</dbReference>
<evidence type="ECO:0000256" key="1">
    <source>
        <dbReference type="ARBA" id="ARBA00022723"/>
    </source>
</evidence>
<keyword evidence="5" id="KW-1185">Reference proteome</keyword>
<accession>A0A5C4T952</accession>
<dbReference type="GO" id="GO:0008484">
    <property type="term" value="F:sulfuric ester hydrolase activity"/>
    <property type="evidence" value="ECO:0007669"/>
    <property type="project" value="TreeGrafter"/>
</dbReference>
<dbReference type="GO" id="GO:0046872">
    <property type="term" value="F:metal ion binding"/>
    <property type="evidence" value="ECO:0007669"/>
    <property type="project" value="UniProtKB-KW"/>
</dbReference>
<name>A0A5C4T952_9BACL</name>
<dbReference type="CDD" id="cd16033">
    <property type="entry name" value="sulfatase_like"/>
    <property type="match status" value="1"/>
</dbReference>
<comment type="caution">
    <text evidence="4">The sequence shown here is derived from an EMBL/GenBank/DDBJ whole genome shotgun (WGS) entry which is preliminary data.</text>
</comment>
<evidence type="ECO:0000313" key="4">
    <source>
        <dbReference type="EMBL" id="TNJ65090.1"/>
    </source>
</evidence>
<proteinExistence type="predicted"/>
<keyword evidence="2" id="KW-0378">Hydrolase</keyword>
<gene>
    <name evidence="4" type="ORF">FE784_17035</name>
</gene>